<evidence type="ECO:0000313" key="2">
    <source>
        <dbReference type="Proteomes" id="UP000012073"/>
    </source>
</evidence>
<reference evidence="2" key="1">
    <citation type="journal article" date="2013" name="Proc. Natl. Acad. Sci. U.S.A.">
        <title>Genome structure and metabolic features in the red seaweed Chondrus crispus shed light on evolution of the Archaeplastida.</title>
        <authorList>
            <person name="Collen J."/>
            <person name="Porcel B."/>
            <person name="Carre W."/>
            <person name="Ball S.G."/>
            <person name="Chaparro C."/>
            <person name="Tonon T."/>
            <person name="Barbeyron T."/>
            <person name="Michel G."/>
            <person name="Noel B."/>
            <person name="Valentin K."/>
            <person name="Elias M."/>
            <person name="Artiguenave F."/>
            <person name="Arun A."/>
            <person name="Aury J.M."/>
            <person name="Barbosa-Neto J.F."/>
            <person name="Bothwell J.H."/>
            <person name="Bouget F.Y."/>
            <person name="Brillet L."/>
            <person name="Cabello-Hurtado F."/>
            <person name="Capella-Gutierrez S."/>
            <person name="Charrier B."/>
            <person name="Cladiere L."/>
            <person name="Cock J.M."/>
            <person name="Coelho S.M."/>
            <person name="Colleoni C."/>
            <person name="Czjzek M."/>
            <person name="Da Silva C."/>
            <person name="Delage L."/>
            <person name="Denoeud F."/>
            <person name="Deschamps P."/>
            <person name="Dittami S.M."/>
            <person name="Gabaldon T."/>
            <person name="Gachon C.M."/>
            <person name="Groisillier A."/>
            <person name="Herve C."/>
            <person name="Jabbari K."/>
            <person name="Katinka M."/>
            <person name="Kloareg B."/>
            <person name="Kowalczyk N."/>
            <person name="Labadie K."/>
            <person name="Leblanc C."/>
            <person name="Lopez P.J."/>
            <person name="McLachlan D.H."/>
            <person name="Meslet-Cladiere L."/>
            <person name="Moustafa A."/>
            <person name="Nehr Z."/>
            <person name="Nyvall Collen P."/>
            <person name="Panaud O."/>
            <person name="Partensky F."/>
            <person name="Poulain J."/>
            <person name="Rensing S.A."/>
            <person name="Rousvoal S."/>
            <person name="Samson G."/>
            <person name="Symeonidi A."/>
            <person name="Weissenbach J."/>
            <person name="Zambounis A."/>
            <person name="Wincker P."/>
            <person name="Boyen C."/>
        </authorList>
    </citation>
    <scope>NUCLEOTIDE SEQUENCE [LARGE SCALE GENOMIC DNA]</scope>
    <source>
        <strain evidence="2">cv. Stackhouse</strain>
    </source>
</reference>
<name>R7QPI4_CHOCR</name>
<gene>
    <name evidence="1" type="ORF">CHC_T00000380001</name>
</gene>
<evidence type="ECO:0000313" key="1">
    <source>
        <dbReference type="EMBL" id="CDF39979.1"/>
    </source>
</evidence>
<dbReference type="Gramene" id="CDF39979">
    <property type="protein sequence ID" value="CDF39979"/>
    <property type="gene ID" value="CHC_T00000380001"/>
</dbReference>
<sequence length="97" mass="10489">MSSLFATEKLTKLVSMRTRKGGPREGLNWKNMEAGLGLRASLALSDSLLTMGAAAALESAFICNRESVGETRRLTSANLRVRLARPIVARQASRLEG</sequence>
<accession>R7QPI4</accession>
<protein>
    <submittedName>
        <fullName evidence="1">Uncharacterized protein</fullName>
    </submittedName>
</protein>
<proteinExistence type="predicted"/>
<dbReference type="EMBL" id="HG002095">
    <property type="protein sequence ID" value="CDF39979.1"/>
    <property type="molecule type" value="Genomic_DNA"/>
</dbReference>
<dbReference type="AlphaFoldDB" id="R7QPI4"/>
<dbReference type="KEGG" id="ccp:CHC_T00000380001"/>
<keyword evidence="2" id="KW-1185">Reference proteome</keyword>
<dbReference type="RefSeq" id="XP_005710273.1">
    <property type="nucleotide sequence ID" value="XM_005710216.1"/>
</dbReference>
<organism evidence="1 2">
    <name type="scientific">Chondrus crispus</name>
    <name type="common">Carrageen Irish moss</name>
    <name type="synonym">Polymorpha crispa</name>
    <dbReference type="NCBI Taxonomy" id="2769"/>
    <lineage>
        <taxon>Eukaryota</taxon>
        <taxon>Rhodophyta</taxon>
        <taxon>Florideophyceae</taxon>
        <taxon>Rhodymeniophycidae</taxon>
        <taxon>Gigartinales</taxon>
        <taxon>Gigartinaceae</taxon>
        <taxon>Chondrus</taxon>
    </lineage>
</organism>
<dbReference type="Proteomes" id="UP000012073">
    <property type="component" value="Unassembled WGS sequence"/>
</dbReference>
<dbReference type="GeneID" id="17317989"/>